<dbReference type="EMBL" id="PYFT01000001">
    <property type="protein sequence ID" value="PSR55929.1"/>
    <property type="molecule type" value="Genomic_DNA"/>
</dbReference>
<keyword evidence="7" id="KW-1185">Reference proteome</keyword>
<comment type="catalytic activity">
    <reaction evidence="1">
        <text>ATP + protein L-histidine = ADP + protein N-phospho-L-histidine.</text>
        <dbReference type="EC" id="2.7.13.3"/>
    </reaction>
</comment>
<reference evidence="6 7" key="1">
    <citation type="submission" date="2018-03" db="EMBL/GenBank/DDBJ databases">
        <title>Adhaeribacter sp. HMF7605 Genome sequencing and assembly.</title>
        <authorList>
            <person name="Kang H."/>
            <person name="Kang J."/>
            <person name="Cha I."/>
            <person name="Kim H."/>
            <person name="Joh K."/>
        </authorList>
    </citation>
    <scope>NUCLEOTIDE SEQUENCE [LARGE SCALE GENOMIC DNA]</scope>
    <source>
        <strain evidence="6 7">HMF7605</strain>
    </source>
</reference>
<gene>
    <name evidence="6" type="ORF">AHMF7605_21700</name>
</gene>
<dbReference type="SMART" id="SM00387">
    <property type="entry name" value="HATPase_c"/>
    <property type="match status" value="1"/>
</dbReference>
<dbReference type="CDD" id="cd00075">
    <property type="entry name" value="HATPase"/>
    <property type="match status" value="1"/>
</dbReference>
<dbReference type="SUPFAM" id="SSF55874">
    <property type="entry name" value="ATPase domain of HSP90 chaperone/DNA topoisomerase II/histidine kinase"/>
    <property type="match status" value="1"/>
</dbReference>
<dbReference type="PRINTS" id="PR00344">
    <property type="entry name" value="BCTRLSENSOR"/>
</dbReference>
<dbReference type="Gene3D" id="3.30.450.20">
    <property type="entry name" value="PAS domain"/>
    <property type="match status" value="1"/>
</dbReference>
<dbReference type="EC" id="2.7.13.3" evidence="2"/>
<sequence>MNLAIFDQLSKSSNKVLFQYNLLTGKFDYLSLTVESLWEIDKALIEQSPPLLAKRIDENDQEAVALRLEKVWQGQACQIEFSLCFSSDRSKQVKVDAHPVLDDSGRLTSIVGLVEDVTQQAQYREFLLEFSRKKNNALQIVAHDLQGPLAIMKGVAVLMEMDHTQQNYQDLASHLSIIYRAYEDCNKLIADVLRDEHIKSVATPVNTVRFDIVERVKQTVEAFVQSKVIQMTMEVSSSEEKIMVELDEVKFTQILNNLITNSIKFTPPEGRIRISLELQQNRLFISHADTGIGIPREIQPYLFEKHNSKAARPGLNGEKPNAIGLSIVKDLVELQGGTIQLESEESKGTTFYLSFPLLL</sequence>
<dbReference type="AlphaFoldDB" id="A0A2T2YKB3"/>
<dbReference type="InterPro" id="IPR000700">
    <property type="entry name" value="PAS-assoc_C"/>
</dbReference>
<dbReference type="Gene3D" id="1.10.287.130">
    <property type="match status" value="1"/>
</dbReference>
<evidence type="ECO:0000256" key="3">
    <source>
        <dbReference type="ARBA" id="ARBA00022553"/>
    </source>
</evidence>
<evidence type="ECO:0000256" key="2">
    <source>
        <dbReference type="ARBA" id="ARBA00012438"/>
    </source>
</evidence>
<feature type="domain" description="Histidine kinase" evidence="4">
    <location>
        <begin position="140"/>
        <end position="359"/>
    </location>
</feature>
<organism evidence="6 7">
    <name type="scientific">Adhaeribacter arboris</name>
    <dbReference type="NCBI Taxonomy" id="2072846"/>
    <lineage>
        <taxon>Bacteria</taxon>
        <taxon>Pseudomonadati</taxon>
        <taxon>Bacteroidota</taxon>
        <taxon>Cytophagia</taxon>
        <taxon>Cytophagales</taxon>
        <taxon>Hymenobacteraceae</taxon>
        <taxon>Adhaeribacter</taxon>
    </lineage>
</organism>
<keyword evidence="3" id="KW-0597">Phosphoprotein</keyword>
<evidence type="ECO:0000259" key="4">
    <source>
        <dbReference type="PROSITE" id="PS50109"/>
    </source>
</evidence>
<evidence type="ECO:0000313" key="6">
    <source>
        <dbReference type="EMBL" id="PSR55929.1"/>
    </source>
</evidence>
<dbReference type="InterPro" id="IPR003661">
    <property type="entry name" value="HisK_dim/P_dom"/>
</dbReference>
<dbReference type="InterPro" id="IPR004358">
    <property type="entry name" value="Sig_transdc_His_kin-like_C"/>
</dbReference>
<dbReference type="SUPFAM" id="SSF55785">
    <property type="entry name" value="PYP-like sensor domain (PAS domain)"/>
    <property type="match status" value="1"/>
</dbReference>
<dbReference type="InterPro" id="IPR003594">
    <property type="entry name" value="HATPase_dom"/>
</dbReference>
<name>A0A2T2YKB3_9BACT</name>
<dbReference type="OrthoDB" id="9757990at2"/>
<dbReference type="GO" id="GO:0000155">
    <property type="term" value="F:phosphorelay sensor kinase activity"/>
    <property type="evidence" value="ECO:0007669"/>
    <property type="project" value="InterPro"/>
</dbReference>
<evidence type="ECO:0000313" key="7">
    <source>
        <dbReference type="Proteomes" id="UP000240357"/>
    </source>
</evidence>
<dbReference type="InterPro" id="IPR035965">
    <property type="entry name" value="PAS-like_dom_sf"/>
</dbReference>
<dbReference type="InterPro" id="IPR036890">
    <property type="entry name" value="HATPase_C_sf"/>
</dbReference>
<protein>
    <recommendedName>
        <fullName evidence="2">histidine kinase</fullName>
        <ecNumber evidence="2">2.7.13.3</ecNumber>
    </recommendedName>
</protein>
<accession>A0A2T2YKB3</accession>
<dbReference type="InterPro" id="IPR005467">
    <property type="entry name" value="His_kinase_dom"/>
</dbReference>
<dbReference type="PROSITE" id="PS50113">
    <property type="entry name" value="PAC"/>
    <property type="match status" value="1"/>
</dbReference>
<dbReference type="Proteomes" id="UP000240357">
    <property type="component" value="Unassembled WGS sequence"/>
</dbReference>
<dbReference type="InterPro" id="IPR036097">
    <property type="entry name" value="HisK_dim/P_sf"/>
</dbReference>
<evidence type="ECO:0000256" key="1">
    <source>
        <dbReference type="ARBA" id="ARBA00000085"/>
    </source>
</evidence>
<dbReference type="Pfam" id="PF02518">
    <property type="entry name" value="HATPase_c"/>
    <property type="match status" value="1"/>
</dbReference>
<dbReference type="RefSeq" id="WP_106932111.1">
    <property type="nucleotide sequence ID" value="NZ_PYFT01000001.1"/>
</dbReference>
<comment type="caution">
    <text evidence="6">The sequence shown here is derived from an EMBL/GenBank/DDBJ whole genome shotgun (WGS) entry which is preliminary data.</text>
</comment>
<feature type="domain" description="PAC" evidence="5">
    <location>
        <begin position="77"/>
        <end position="129"/>
    </location>
</feature>
<proteinExistence type="predicted"/>
<evidence type="ECO:0000259" key="5">
    <source>
        <dbReference type="PROSITE" id="PS50113"/>
    </source>
</evidence>
<dbReference type="PROSITE" id="PS50109">
    <property type="entry name" value="HIS_KIN"/>
    <property type="match status" value="1"/>
</dbReference>
<dbReference type="SUPFAM" id="SSF47384">
    <property type="entry name" value="Homodimeric domain of signal transducing histidine kinase"/>
    <property type="match status" value="1"/>
</dbReference>
<dbReference type="SMART" id="SM00388">
    <property type="entry name" value="HisKA"/>
    <property type="match status" value="1"/>
</dbReference>
<dbReference type="PANTHER" id="PTHR43547">
    <property type="entry name" value="TWO-COMPONENT HISTIDINE KINASE"/>
    <property type="match status" value="1"/>
</dbReference>
<dbReference type="PANTHER" id="PTHR43547:SF2">
    <property type="entry name" value="HYBRID SIGNAL TRANSDUCTION HISTIDINE KINASE C"/>
    <property type="match status" value="1"/>
</dbReference>
<dbReference type="Gene3D" id="3.30.565.10">
    <property type="entry name" value="Histidine kinase-like ATPase, C-terminal domain"/>
    <property type="match status" value="1"/>
</dbReference>